<reference evidence="2" key="1">
    <citation type="journal article" date="2014" name="Int. J. Syst. Evol. Microbiol.">
        <title>Complete genome sequence of Corynebacterium casei LMG S-19264T (=DSM 44701T), isolated from a smear-ripened cheese.</title>
        <authorList>
            <consortium name="US DOE Joint Genome Institute (JGI-PGF)"/>
            <person name="Walter F."/>
            <person name="Albersmeier A."/>
            <person name="Kalinowski J."/>
            <person name="Ruckert C."/>
        </authorList>
    </citation>
    <scope>NUCLEOTIDE SEQUENCE</scope>
    <source>
        <strain evidence="2">CGMCC 4.7201</strain>
    </source>
</reference>
<dbReference type="Proteomes" id="UP000641932">
    <property type="component" value="Unassembled WGS sequence"/>
</dbReference>
<evidence type="ECO:0000256" key="1">
    <source>
        <dbReference type="SAM" id="MobiDB-lite"/>
    </source>
</evidence>
<reference evidence="2" key="2">
    <citation type="submission" date="2020-09" db="EMBL/GenBank/DDBJ databases">
        <authorList>
            <person name="Sun Q."/>
            <person name="Zhou Y."/>
        </authorList>
    </citation>
    <scope>NUCLEOTIDE SEQUENCE</scope>
    <source>
        <strain evidence="2">CGMCC 4.7201</strain>
    </source>
</reference>
<comment type="caution">
    <text evidence="2">The sequence shown here is derived from an EMBL/GenBank/DDBJ whole genome shotgun (WGS) entry which is preliminary data.</text>
</comment>
<gene>
    <name evidence="2" type="ORF">GCM10012280_22690</name>
</gene>
<organism evidence="2 3">
    <name type="scientific">Wenjunlia tyrosinilytica</name>
    <dbReference type="NCBI Taxonomy" id="1544741"/>
    <lineage>
        <taxon>Bacteria</taxon>
        <taxon>Bacillati</taxon>
        <taxon>Actinomycetota</taxon>
        <taxon>Actinomycetes</taxon>
        <taxon>Kitasatosporales</taxon>
        <taxon>Streptomycetaceae</taxon>
        <taxon>Wenjunlia</taxon>
    </lineage>
</organism>
<proteinExistence type="predicted"/>
<dbReference type="RefSeq" id="WP_189131452.1">
    <property type="nucleotide sequence ID" value="NZ_BMMS01000008.1"/>
</dbReference>
<dbReference type="EMBL" id="BMMS01000008">
    <property type="protein sequence ID" value="GGO86480.1"/>
    <property type="molecule type" value="Genomic_DNA"/>
</dbReference>
<evidence type="ECO:0000313" key="2">
    <source>
        <dbReference type="EMBL" id="GGO86480.1"/>
    </source>
</evidence>
<protein>
    <submittedName>
        <fullName evidence="2">Uncharacterized protein</fullName>
    </submittedName>
</protein>
<evidence type="ECO:0000313" key="3">
    <source>
        <dbReference type="Proteomes" id="UP000641932"/>
    </source>
</evidence>
<accession>A0A917ZPD2</accession>
<dbReference type="AlphaFoldDB" id="A0A917ZPD2"/>
<feature type="region of interest" description="Disordered" evidence="1">
    <location>
        <begin position="133"/>
        <end position="156"/>
    </location>
</feature>
<name>A0A917ZPD2_9ACTN</name>
<keyword evidence="3" id="KW-1185">Reference proteome</keyword>
<sequence length="156" mass="17634">MNPTAEDRVRNLLIALSEEALELATSALMLAHPIDGPAFGLRFIPELSQAARRLEQLTVAALRQSGVSWDVLAERYGVSRQSMHRRLSEDVDRQLEQAQLFPDMNQEHAERLLETASALASFLQESLVDDWEAGPNAADARRRQPQSWWREREADG</sequence>